<organism evidence="2 3">
    <name type="scientific">Clostridium acetobutylicum (strain ATCC 824 / DSM 792 / JCM 1419 / IAM 19013 / LMG 5710 / NBRC 13948 / NRRL B-527 / VKM B-1787 / 2291 / W)</name>
    <dbReference type="NCBI Taxonomy" id="272562"/>
    <lineage>
        <taxon>Bacteria</taxon>
        <taxon>Bacillati</taxon>
        <taxon>Bacillota</taxon>
        <taxon>Clostridia</taxon>
        <taxon>Eubacteriales</taxon>
        <taxon>Clostridiaceae</taxon>
        <taxon>Clostridium</taxon>
    </lineage>
</organism>
<dbReference type="AlphaFoldDB" id="Q97GD2"/>
<dbReference type="eggNOG" id="COG5438">
    <property type="taxonomic scope" value="Bacteria"/>
</dbReference>
<feature type="transmembrane region" description="Helical" evidence="1">
    <location>
        <begin position="186"/>
        <end position="205"/>
    </location>
</feature>
<dbReference type="KEGG" id="cac:CA_C2436"/>
<dbReference type="OrthoDB" id="5753718at2"/>
<feature type="transmembrane region" description="Helical" evidence="1">
    <location>
        <begin position="258"/>
        <end position="277"/>
    </location>
</feature>
<dbReference type="Pfam" id="PF07907">
    <property type="entry name" value="YibE_F"/>
    <property type="match status" value="1"/>
</dbReference>
<gene>
    <name evidence="2" type="ordered locus">CA_C2436</name>
</gene>
<protein>
    <submittedName>
        <fullName evidence="2">Uncharacterized conserved membrane protein</fullName>
    </submittedName>
</protein>
<dbReference type="PIR" id="C97200">
    <property type="entry name" value="C97200"/>
</dbReference>
<dbReference type="HOGENOM" id="CLU_028166_4_0_9"/>
<keyword evidence="1" id="KW-0472">Membrane</keyword>
<dbReference type="PATRIC" id="fig|272562.8.peg.2632"/>
<feature type="transmembrane region" description="Helical" evidence="1">
    <location>
        <begin position="7"/>
        <end position="23"/>
    </location>
</feature>
<reference evidence="2 3" key="1">
    <citation type="journal article" date="2001" name="J. Bacteriol.">
        <title>Genome sequence and comparative analysis of the solvent-producing bacterium Clostridium acetobutylicum.</title>
        <authorList>
            <person name="Nolling J."/>
            <person name="Breton G."/>
            <person name="Omelchenko M.V."/>
            <person name="Makarova K.S."/>
            <person name="Zeng Q."/>
            <person name="Gibson R."/>
            <person name="Lee H.M."/>
            <person name="Dubois J."/>
            <person name="Qiu D."/>
            <person name="Hitti J."/>
            <person name="Wolf Y.I."/>
            <person name="Tatusov R.L."/>
            <person name="Sabathe F."/>
            <person name="Doucette-Stamm L."/>
            <person name="Soucaille P."/>
            <person name="Daly M.J."/>
            <person name="Bennett G.N."/>
            <person name="Koonin E.V."/>
            <person name="Smith D.R."/>
        </authorList>
    </citation>
    <scope>NUCLEOTIDE SEQUENCE [LARGE SCALE GENOMIC DNA]</scope>
    <source>
        <strain evidence="3">ATCC 824 / DSM 792 / JCM 1419 / LMG 5710 / VKM B-1787</strain>
    </source>
</reference>
<accession>Q97GD2</accession>
<dbReference type="STRING" id="272562.CA_C2436"/>
<keyword evidence="1" id="KW-0812">Transmembrane</keyword>
<feature type="transmembrane region" description="Helical" evidence="1">
    <location>
        <begin position="321"/>
        <end position="339"/>
    </location>
</feature>
<dbReference type="Proteomes" id="UP000000814">
    <property type="component" value="Chromosome"/>
</dbReference>
<feature type="transmembrane region" description="Helical" evidence="1">
    <location>
        <begin position="161"/>
        <end position="180"/>
    </location>
</feature>
<dbReference type="InterPro" id="IPR012507">
    <property type="entry name" value="YibE_F"/>
</dbReference>
<dbReference type="PANTHER" id="PTHR41771:SF1">
    <property type="entry name" value="MEMBRANE PROTEIN"/>
    <property type="match status" value="1"/>
</dbReference>
<evidence type="ECO:0000256" key="1">
    <source>
        <dbReference type="SAM" id="Phobius"/>
    </source>
</evidence>
<dbReference type="RefSeq" id="WP_010965731.1">
    <property type="nucleotide sequence ID" value="NC_003030.1"/>
</dbReference>
<dbReference type="PANTHER" id="PTHR41771">
    <property type="entry name" value="MEMBRANE PROTEIN-RELATED"/>
    <property type="match status" value="1"/>
</dbReference>
<feature type="transmembrane region" description="Helical" evidence="1">
    <location>
        <begin position="135"/>
        <end position="154"/>
    </location>
</feature>
<evidence type="ECO:0000313" key="2">
    <source>
        <dbReference type="EMBL" id="AAK80390.1"/>
    </source>
</evidence>
<keyword evidence="3" id="KW-1185">Reference proteome</keyword>
<keyword evidence="1" id="KW-1133">Transmembrane helix</keyword>
<evidence type="ECO:0000313" key="3">
    <source>
        <dbReference type="Proteomes" id="UP000000814"/>
    </source>
</evidence>
<sequence length="400" mass="43594">MIIWSTVAAIFIAVLLVWHFYFSDDNKSDLVIHGKVIQELSSNSKKNKNTSKVNVINVPENKKSKKNKNSLNRTYVLVKILNGDYKGKVIKLENLVNEKTAHETLTKKGDEVLINIDEDSKGNISSAYIYDVVRYKFIFGLVAVFIILLSVVGGKKGVKSVIALAITAVAVLKIMIPLIIAGFNPTIVSIVICIVVSTINLIIISGKNKKTLAAIIGTSGGLILSALIATFSIITLRLSGLTDEEEQMVIYITQNTSFNFSGLLFAGILMGALGAVMDIGMSIASSINELHETNDKATVMELVKSGMNVGRDMMGTMANTLILAYAGGAMYVMIWISSYDLPLYRIINQDVIASELVKTLAGSIGLIFTIPLTAFCSAMILKREKVKVNSKENMLVEEKQ</sequence>
<feature type="transmembrane region" description="Helical" evidence="1">
    <location>
        <begin position="359"/>
        <end position="381"/>
    </location>
</feature>
<feature type="transmembrane region" description="Helical" evidence="1">
    <location>
        <begin position="212"/>
        <end position="238"/>
    </location>
</feature>
<proteinExistence type="predicted"/>
<name>Q97GD2_CLOAB</name>
<dbReference type="EMBL" id="AE001437">
    <property type="protein sequence ID" value="AAK80390.1"/>
    <property type="molecule type" value="Genomic_DNA"/>
</dbReference>